<proteinExistence type="predicted"/>
<gene>
    <name evidence="3" type="ORF">P5673_015083</name>
</gene>
<dbReference type="InterPro" id="IPR011037">
    <property type="entry name" value="Pyrv_Knase-like_insert_dom_sf"/>
</dbReference>
<organism evidence="3 4">
    <name type="scientific">Acropora cervicornis</name>
    <name type="common">Staghorn coral</name>
    <dbReference type="NCBI Taxonomy" id="6130"/>
    <lineage>
        <taxon>Eukaryota</taxon>
        <taxon>Metazoa</taxon>
        <taxon>Cnidaria</taxon>
        <taxon>Anthozoa</taxon>
        <taxon>Hexacorallia</taxon>
        <taxon>Scleractinia</taxon>
        <taxon>Astrocoeniina</taxon>
        <taxon>Acroporidae</taxon>
        <taxon>Acropora</taxon>
    </lineage>
</organism>
<dbReference type="Pfam" id="PF03476">
    <property type="entry name" value="MOSC_N"/>
    <property type="match status" value="1"/>
</dbReference>
<evidence type="ECO:0000313" key="4">
    <source>
        <dbReference type="Proteomes" id="UP001249851"/>
    </source>
</evidence>
<reference evidence="3" key="1">
    <citation type="journal article" date="2023" name="G3 (Bethesda)">
        <title>Whole genome assembly and annotation of the endangered Caribbean coral Acropora cervicornis.</title>
        <authorList>
            <person name="Selwyn J.D."/>
            <person name="Vollmer S.V."/>
        </authorList>
    </citation>
    <scope>NUCLEOTIDE SEQUENCE</scope>
    <source>
        <strain evidence="3">K2</strain>
    </source>
</reference>
<evidence type="ECO:0000256" key="1">
    <source>
        <dbReference type="SAM" id="Phobius"/>
    </source>
</evidence>
<comment type="caution">
    <text evidence="3">The sequence shown here is derived from an EMBL/GenBank/DDBJ whole genome shotgun (WGS) entry which is preliminary data.</text>
</comment>
<dbReference type="GO" id="GO:0030151">
    <property type="term" value="F:molybdenum ion binding"/>
    <property type="evidence" value="ECO:0007669"/>
    <property type="project" value="InterPro"/>
</dbReference>
<dbReference type="InterPro" id="IPR005302">
    <property type="entry name" value="MoCF_Sase_C"/>
</dbReference>
<dbReference type="PROSITE" id="PS51340">
    <property type="entry name" value="MOSC"/>
    <property type="match status" value="1"/>
</dbReference>
<dbReference type="PANTHER" id="PTHR14237:SF19">
    <property type="entry name" value="MITOCHONDRIAL AMIDOXIME REDUCING COMPONENT 1"/>
    <property type="match status" value="1"/>
</dbReference>
<dbReference type="AlphaFoldDB" id="A0AAD9V594"/>
<protein>
    <submittedName>
        <fullName evidence="3">Mitochondrial amidoxime reducing component 2</fullName>
    </submittedName>
</protein>
<dbReference type="PANTHER" id="PTHR14237">
    <property type="entry name" value="MOLYBDOPTERIN COFACTOR SULFURASE MOSC"/>
    <property type="match status" value="1"/>
</dbReference>
<keyword evidence="4" id="KW-1185">Reference proteome</keyword>
<dbReference type="SUPFAM" id="SSF141673">
    <property type="entry name" value="MOSC N-terminal domain-like"/>
    <property type="match status" value="1"/>
</dbReference>
<name>A0AAD9V594_ACRCE</name>
<evidence type="ECO:0000259" key="2">
    <source>
        <dbReference type="PROSITE" id="PS51340"/>
    </source>
</evidence>
<keyword evidence="1" id="KW-1133">Transmembrane helix</keyword>
<keyword evidence="1" id="KW-0472">Membrane</keyword>
<evidence type="ECO:0000313" key="3">
    <source>
        <dbReference type="EMBL" id="KAK2561721.1"/>
    </source>
</evidence>
<accession>A0AAD9V594</accession>
<feature type="domain" description="MOSC" evidence="2">
    <location>
        <begin position="177"/>
        <end position="299"/>
    </location>
</feature>
<dbReference type="Proteomes" id="UP001249851">
    <property type="component" value="Unassembled WGS sequence"/>
</dbReference>
<dbReference type="InterPro" id="IPR005303">
    <property type="entry name" value="MOCOS_middle"/>
</dbReference>
<sequence length="299" mass="33751">MGSSPSRLWTICLPAVGISFIPLAFLWRIFRGQKNSLSADHIAFEEIGHLAGIYIYPVKSCKGISLESSACLIEGLQFDRRWVVVDRDRNYIKSFNKPVLAQVTPHFEDNKKTLCLNAPGMDTLRVNVRLDKEENYVEDLTVYKISSKSQYTGDEASSWFSKLLNTECLMYQVYEPRYSKENPSCRNVALPGDKTGYAAISSYHITTEASLEALNEELPSSVAMDRFRPNIIVGGTKPFAEDDWNHKILKIADVRFRKLMDCGRIRLPKDQRGISHSYSPIFGIHCAPDCEGSIKIGDP</sequence>
<feature type="transmembrane region" description="Helical" evidence="1">
    <location>
        <begin position="6"/>
        <end position="27"/>
    </location>
</feature>
<dbReference type="Pfam" id="PF03473">
    <property type="entry name" value="MOSC"/>
    <property type="match status" value="1"/>
</dbReference>
<dbReference type="SUPFAM" id="SSF50800">
    <property type="entry name" value="PK beta-barrel domain-like"/>
    <property type="match status" value="1"/>
</dbReference>
<dbReference type="EMBL" id="JARQWQ010000031">
    <property type="protein sequence ID" value="KAK2561721.1"/>
    <property type="molecule type" value="Genomic_DNA"/>
</dbReference>
<keyword evidence="1" id="KW-0812">Transmembrane</keyword>
<reference evidence="3" key="2">
    <citation type="journal article" date="2023" name="Science">
        <title>Genomic signatures of disease resistance in endangered staghorn corals.</title>
        <authorList>
            <person name="Vollmer S.V."/>
            <person name="Selwyn J.D."/>
            <person name="Despard B.A."/>
            <person name="Roesel C.L."/>
        </authorList>
    </citation>
    <scope>NUCLEOTIDE SEQUENCE</scope>
    <source>
        <strain evidence="3">K2</strain>
    </source>
</reference>
<dbReference type="GO" id="GO:0030170">
    <property type="term" value="F:pyridoxal phosphate binding"/>
    <property type="evidence" value="ECO:0007669"/>
    <property type="project" value="InterPro"/>
</dbReference>
<dbReference type="GO" id="GO:0003824">
    <property type="term" value="F:catalytic activity"/>
    <property type="evidence" value="ECO:0007669"/>
    <property type="project" value="InterPro"/>
</dbReference>
<feature type="non-terminal residue" evidence="3">
    <location>
        <position position="1"/>
    </location>
</feature>